<dbReference type="Gene3D" id="1.25.10.10">
    <property type="entry name" value="Leucine-rich Repeat Variant"/>
    <property type="match status" value="1"/>
</dbReference>
<organism evidence="3 4">
    <name type="scientific">Aptenodytes patagonicus</name>
    <name type="common">King penguin</name>
    <dbReference type="NCBI Taxonomy" id="9234"/>
    <lineage>
        <taxon>Eukaryota</taxon>
        <taxon>Metazoa</taxon>
        <taxon>Chordata</taxon>
        <taxon>Craniata</taxon>
        <taxon>Vertebrata</taxon>
        <taxon>Euteleostomi</taxon>
        <taxon>Archelosauria</taxon>
        <taxon>Archosauria</taxon>
        <taxon>Dinosauria</taxon>
        <taxon>Saurischia</taxon>
        <taxon>Theropoda</taxon>
        <taxon>Coelurosauria</taxon>
        <taxon>Aves</taxon>
        <taxon>Neognathae</taxon>
        <taxon>Neoaves</taxon>
        <taxon>Aequornithes</taxon>
        <taxon>Sphenisciformes</taxon>
        <taxon>Spheniscidae</taxon>
        <taxon>Aptenodytes</taxon>
    </lineage>
</organism>
<protein>
    <recommendedName>
        <fullName evidence="1">Maestro/Maestro-like HEAT-repeats domain-containing protein</fullName>
    </recommendedName>
</protein>
<reference evidence="3" key="1">
    <citation type="journal article" date="2019" name="Gigascience">
        <title>High-coverage genomes to elucidate the evolution of penguins.</title>
        <authorList>
            <person name="Pan H."/>
            <person name="Cole T.L."/>
            <person name="Bi X."/>
            <person name="Fang M."/>
            <person name="Zhou C."/>
            <person name="Yang Z."/>
            <person name="Ksepka D.T."/>
            <person name="Hart T."/>
            <person name="Bouzat J.L."/>
            <person name="Argilla L.S."/>
            <person name="Bertelsen M.F."/>
            <person name="Boersma P.D."/>
            <person name="Bost C.A."/>
            <person name="Cherel Y."/>
            <person name="Dann P."/>
            <person name="Fiddaman S.R."/>
            <person name="Howard P."/>
            <person name="Labuschagne K."/>
            <person name="Mattern T."/>
            <person name="Miller G."/>
            <person name="Parker P."/>
            <person name="Phillips R.A."/>
            <person name="Quillfeldt P."/>
            <person name="Ryan P.G."/>
            <person name="Taylor H."/>
            <person name="Thompson D.R."/>
            <person name="Young M.J."/>
            <person name="Ellegaard M.R."/>
            <person name="Gilbert M.T.P."/>
            <person name="Sinding M.S."/>
            <person name="Pacheco G."/>
            <person name="Shepherd L.D."/>
            <person name="Tennyson A.J.D."/>
            <person name="Grosser S."/>
            <person name="Kay E."/>
            <person name="Nupen L.J."/>
            <person name="Ellenberg U."/>
            <person name="Houston D.M."/>
            <person name="Reeve A.H."/>
            <person name="Johnson K."/>
            <person name="Masello J.F."/>
            <person name="Stracke T."/>
            <person name="McKinlay B."/>
            <person name="Borboroglu P.G."/>
            <person name="Zhang D.X."/>
            <person name="Zhang G."/>
        </authorList>
    </citation>
    <scope>NUCLEOTIDE SEQUENCE</scope>
    <source>
        <strain evidence="3">KP FORT 001</strain>
    </source>
</reference>
<gene>
    <name evidence="3" type="ORF">FQA23_0002002</name>
    <name evidence="2" type="ORF">FQA23_0002003</name>
</gene>
<keyword evidence="4" id="KW-1185">Reference proteome</keyword>
<dbReference type="SUPFAM" id="SSF48371">
    <property type="entry name" value="ARM repeat"/>
    <property type="match status" value="1"/>
</dbReference>
<dbReference type="EMBL" id="VULM01007684">
    <property type="protein sequence ID" value="KAF1662503.1"/>
    <property type="molecule type" value="Genomic_DNA"/>
</dbReference>
<dbReference type="PANTHER" id="PTHR23120">
    <property type="entry name" value="MAESTRO-RELATED HEAT DOMAIN-CONTAINING"/>
    <property type="match status" value="1"/>
</dbReference>
<accession>A0A8J4LGQ0</accession>
<sequence length="112" mass="12878">QARKIQVLLPHITEVLHDGNREIKMKALVVFRNVMGHLKRKEASPIAVQLAEELLPLLDDESSQTRELSISLFRDAVETVVGNDKRRMKKKVRRGLLPLFFHMHDETDSVAK</sequence>
<evidence type="ECO:0000313" key="4">
    <source>
        <dbReference type="Proteomes" id="UP000751161"/>
    </source>
</evidence>
<evidence type="ECO:0000259" key="1">
    <source>
        <dbReference type="Pfam" id="PF23227"/>
    </source>
</evidence>
<evidence type="ECO:0000313" key="3">
    <source>
        <dbReference type="EMBL" id="KAF1662503.1"/>
    </source>
</evidence>
<dbReference type="PANTHER" id="PTHR23120:SF42">
    <property type="entry name" value="MAESTRO HEAT-LIKE REPEAT FAMILY MEMBER 3"/>
    <property type="match status" value="1"/>
</dbReference>
<proteinExistence type="predicted"/>
<dbReference type="InterPro" id="IPR011989">
    <property type="entry name" value="ARM-like"/>
</dbReference>
<name>A0A8J4LGQ0_APTPA</name>
<comment type="caution">
    <text evidence="3">The sequence shown here is derived from an EMBL/GenBank/DDBJ whole genome shotgun (WGS) entry which is preliminary data.</text>
</comment>
<dbReference type="InterPro" id="IPR055406">
    <property type="entry name" value="HEAT_Maestro"/>
</dbReference>
<dbReference type="AlphaFoldDB" id="A0A8J4LGQ0"/>
<evidence type="ECO:0000313" key="2">
    <source>
        <dbReference type="EMBL" id="KAF1658236.1"/>
    </source>
</evidence>
<feature type="domain" description="Maestro/Maestro-like HEAT-repeats" evidence="1">
    <location>
        <begin position="3"/>
        <end position="112"/>
    </location>
</feature>
<dbReference type="Proteomes" id="UP000751161">
    <property type="component" value="Unassembled WGS sequence"/>
</dbReference>
<dbReference type="InterPro" id="IPR045206">
    <property type="entry name" value="Maestro_heat-like_prot"/>
</dbReference>
<dbReference type="GO" id="GO:0005737">
    <property type="term" value="C:cytoplasm"/>
    <property type="evidence" value="ECO:0007669"/>
    <property type="project" value="TreeGrafter"/>
</dbReference>
<feature type="non-terminal residue" evidence="3">
    <location>
        <position position="1"/>
    </location>
</feature>
<dbReference type="InterPro" id="IPR016024">
    <property type="entry name" value="ARM-type_fold"/>
</dbReference>
<feature type="non-terminal residue" evidence="3">
    <location>
        <position position="112"/>
    </location>
</feature>
<dbReference type="Pfam" id="PF23227">
    <property type="entry name" value="HEAT_MROH2B_C"/>
    <property type="match status" value="1"/>
</dbReference>
<dbReference type="EMBL" id="VULM01011324">
    <property type="protein sequence ID" value="KAF1658236.1"/>
    <property type="molecule type" value="Genomic_DNA"/>
</dbReference>